<dbReference type="Proteomes" id="UP000301309">
    <property type="component" value="Unassembled WGS sequence"/>
</dbReference>
<dbReference type="AlphaFoldDB" id="A0A4D4LJB9"/>
<evidence type="ECO:0000313" key="4">
    <source>
        <dbReference type="Proteomes" id="UP000301309"/>
    </source>
</evidence>
<keyword evidence="4" id="KW-1185">Reference proteome</keyword>
<dbReference type="InterPro" id="IPR010427">
    <property type="entry name" value="DUF1023"/>
</dbReference>
<evidence type="ECO:0000256" key="1">
    <source>
        <dbReference type="SAM" id="MobiDB-lite"/>
    </source>
</evidence>
<dbReference type="EMBL" id="BJHW01000001">
    <property type="protein sequence ID" value="GDY57989.1"/>
    <property type="molecule type" value="Genomic_DNA"/>
</dbReference>
<accession>A0A4D4LJB9</accession>
<proteinExistence type="predicted"/>
<feature type="domain" description="DUF1023" evidence="2">
    <location>
        <begin position="377"/>
        <end position="557"/>
    </location>
</feature>
<comment type="caution">
    <text evidence="3">The sequence shown here is derived from an EMBL/GenBank/DDBJ whole genome shotgun (WGS) entry which is preliminary data.</text>
</comment>
<dbReference type="Pfam" id="PF06259">
    <property type="entry name" value="Abhydrolase_8"/>
    <property type="match status" value="1"/>
</dbReference>
<organism evidence="3 4">
    <name type="scientific">Streptomyces violaceusniger</name>
    <dbReference type="NCBI Taxonomy" id="68280"/>
    <lineage>
        <taxon>Bacteria</taxon>
        <taxon>Bacillati</taxon>
        <taxon>Actinomycetota</taxon>
        <taxon>Actinomycetes</taxon>
        <taxon>Kitasatosporales</taxon>
        <taxon>Streptomycetaceae</taxon>
        <taxon>Streptomyces</taxon>
        <taxon>Streptomyces violaceusniger group</taxon>
    </lineage>
</organism>
<feature type="region of interest" description="Disordered" evidence="1">
    <location>
        <begin position="110"/>
        <end position="153"/>
    </location>
</feature>
<name>A0A4D4LJB9_STRVO</name>
<reference evidence="3 4" key="1">
    <citation type="journal article" date="2020" name="Int. J. Syst. Evol. Microbiol.">
        <title>Reclassification of Streptomyces castelarensis and Streptomyces sporoclivatus as later heterotypic synonyms of Streptomyces antimycoticus.</title>
        <authorList>
            <person name="Komaki H."/>
            <person name="Tamura T."/>
        </authorList>
    </citation>
    <scope>NUCLEOTIDE SEQUENCE [LARGE SCALE GENOMIC DNA]</scope>
    <source>
        <strain evidence="3 4">NBRC 13459</strain>
    </source>
</reference>
<protein>
    <recommendedName>
        <fullName evidence="2">DUF1023 domain-containing protein</fullName>
    </recommendedName>
</protein>
<feature type="compositionally biased region" description="Gly residues" evidence="1">
    <location>
        <begin position="132"/>
        <end position="142"/>
    </location>
</feature>
<gene>
    <name evidence="3" type="ORF">SVIO_086120</name>
</gene>
<sequence>MDYAALKALQPSEFEDAAAGYRATRDLVSGAKDILEQRIAGRMQADLEGEAASAALKQLRELWQNFHYVQVECGLLTTALTALFSEMEAAKKKLEAAVEDARADKMTVNADGSVSYPAGGEKVDGKVPEGGKVTGSAGGDRGGSPLDPVDPSSLADALDRQAAAQHPNPYFGRAIEYANRIAEAVKEATEADELWAPKLRRLTADDDLTVSAKDWIDVEKDTGGVRKAAKSYLDDIKPPPQHGDPIANAAWWRGLSPEEQDAYLSLHPASVGDLDGLPAEVRDEANRTVLAESRARVTEERTRLLAQEPTKTKVLYDPETGSPVGKVDTVEWTQWNDRKKKLDNAISGMDIIQRRFEQTGTGDLPKAYLLGFDPFANKDGRVIIANGNPDTADHTAVFVPGTKTVLGNIDDEIDKSDRLWRQSNKLAPGESTSTITWFDYDAPLSAKPGDSGHIDPEARHDSYASKAAPTLRHFLDGAEAAHRSATGDTAHTTLIGHSYGSTVIGDTTKYPSDYRVADDIIAVGSPGMQVDRAADLGLNPKHVWAMAGGGDDKWVREGGRLAGLGDNRVIPTDPAFGANLMESDSPSHGGFWAEENDRPSVSLENQAKVIVGRYDDVKLDREAHW</sequence>
<dbReference type="RefSeq" id="WP_137980295.1">
    <property type="nucleotide sequence ID" value="NZ_BAAASO010000024.1"/>
</dbReference>
<evidence type="ECO:0000259" key="2">
    <source>
        <dbReference type="Pfam" id="PF06259"/>
    </source>
</evidence>
<evidence type="ECO:0000313" key="3">
    <source>
        <dbReference type="EMBL" id="GDY57989.1"/>
    </source>
</evidence>
<dbReference type="OrthoDB" id="5969911at2"/>